<dbReference type="Proteomes" id="UP001642464">
    <property type="component" value="Unassembled WGS sequence"/>
</dbReference>
<dbReference type="EMBL" id="CAXAMM010002359">
    <property type="protein sequence ID" value="CAK8995881.1"/>
    <property type="molecule type" value="Genomic_DNA"/>
</dbReference>
<proteinExistence type="predicted"/>
<evidence type="ECO:0000313" key="1">
    <source>
        <dbReference type="EMBL" id="CAK8995881.1"/>
    </source>
</evidence>
<keyword evidence="2" id="KW-1185">Reference proteome</keyword>
<name>A0ABP0I018_9DINO</name>
<evidence type="ECO:0000313" key="2">
    <source>
        <dbReference type="Proteomes" id="UP001642464"/>
    </source>
</evidence>
<dbReference type="PANTHER" id="PTHR33153:SF3">
    <property type="entry name" value="TRAFFICKING PROTEIN PARTICLE COMPLEX SUBUNIT 11 DOMAIN-CONTAINING PROTEIN"/>
    <property type="match status" value="1"/>
</dbReference>
<protein>
    <submittedName>
        <fullName evidence="1">Uncharacterized protein</fullName>
    </submittedName>
</protein>
<reference evidence="1 2" key="1">
    <citation type="submission" date="2024-02" db="EMBL/GenBank/DDBJ databases">
        <authorList>
            <person name="Chen Y."/>
            <person name="Shah S."/>
            <person name="Dougan E. K."/>
            <person name="Thang M."/>
            <person name="Chan C."/>
        </authorList>
    </citation>
    <scope>NUCLEOTIDE SEQUENCE [LARGE SCALE GENOMIC DNA]</scope>
</reference>
<organism evidence="1 2">
    <name type="scientific">Durusdinium trenchii</name>
    <dbReference type="NCBI Taxonomy" id="1381693"/>
    <lineage>
        <taxon>Eukaryota</taxon>
        <taxon>Sar</taxon>
        <taxon>Alveolata</taxon>
        <taxon>Dinophyceae</taxon>
        <taxon>Suessiales</taxon>
        <taxon>Symbiodiniaceae</taxon>
        <taxon>Durusdinium</taxon>
    </lineage>
</organism>
<dbReference type="PANTHER" id="PTHR33153">
    <property type="entry name" value="MYND-TYPE DOMAIN-CONTAINING PROTEIN"/>
    <property type="match status" value="1"/>
</dbReference>
<accession>A0ABP0I018</accession>
<sequence>MAGRDYTGLEDVMVYAAGFPCQPQLASIYFEAYYVPRSPPTSLHSVRFSRLRRESKSELMLKPDTPYLKRTHQDLEKGVQERPRHSKPCWLKKHWDKMRELKAVDVYTSAGYGGTLNISQQIDRMAHSNESILPCITPAAALYIMKEHRTLTGFEKMLFQGYPMHTIAWRHLEEKADGLDVGEVMSMDTETAREKLLTALMDSALESDLTQGVLRSGPHGLPRRWLPHGVYHDIYMLYCAHQLANAEKVASSSTFYRTLKSSGWKQKLKFSPPSAHSKCSICQQLRSRIQSATSIQEHASCCDRLLRHLAGQFCDRSMYHQCRQRAKSTGDILCAIQDGMDRSKYALPRFHRGQVPKDIENMKRPSLEVTTTMVHGEIKNSIFGAWCSSMAASGYFRTISHEHLPVGHTHEDIGFLVMLDYLSIPEVGKCLSTMSAGPVLATVPVTTRKNVYLHPWQFDLTNAAKYGHGGKWPGNYQVKMHFPSVVENGYQAEKEAIEVKWPADLHGQDIPLFSTQYIDGHCKGVMVQLVFALLDHMEPRLSLMTPGLSKVLFLHQLSWKQNTQ</sequence>
<gene>
    <name evidence="1" type="ORF">SCF082_LOCUS4552</name>
</gene>
<comment type="caution">
    <text evidence="1">The sequence shown here is derived from an EMBL/GenBank/DDBJ whole genome shotgun (WGS) entry which is preliminary data.</text>
</comment>